<dbReference type="GO" id="GO:0046872">
    <property type="term" value="F:metal ion binding"/>
    <property type="evidence" value="ECO:0007669"/>
    <property type="project" value="UniProtKB-KW"/>
</dbReference>
<dbReference type="AlphaFoldDB" id="A0A3B4WZR5"/>
<feature type="binding site" evidence="7">
    <location>
        <position position="10"/>
    </location>
    <ligand>
        <name>[2Fe-2S] cluster</name>
        <dbReference type="ChEBI" id="CHEBI:190135"/>
        <note>ligand shared between dimeric partners</note>
    </ligand>
</feature>
<dbReference type="PRINTS" id="PR00160">
    <property type="entry name" value="GLUTAREDOXIN"/>
</dbReference>
<dbReference type="InterPro" id="IPR014434">
    <property type="entry name" value="Monothiol_GRX"/>
</dbReference>
<dbReference type="Pfam" id="PF00462">
    <property type="entry name" value="Glutaredoxin"/>
    <property type="match status" value="1"/>
</dbReference>
<dbReference type="GeneTree" id="ENSGT00550000075082"/>
<evidence type="ECO:0000256" key="4">
    <source>
        <dbReference type="ARBA" id="ARBA00023004"/>
    </source>
</evidence>
<dbReference type="NCBIfam" id="TIGR00365">
    <property type="entry name" value="Grx4 family monothiol glutaredoxin"/>
    <property type="match status" value="1"/>
</dbReference>
<dbReference type="InterPro" id="IPR004480">
    <property type="entry name" value="Monothiol_GRX-rel"/>
</dbReference>
<keyword evidence="4 7" id="KW-0408">Iron</keyword>
<dbReference type="Ensembl" id="ENSSLDT00000008928.1">
    <property type="protein sequence ID" value="ENSSLDP00000008642.1"/>
    <property type="gene ID" value="ENSSLDG00000006855.1"/>
</dbReference>
<dbReference type="InterPro" id="IPR036249">
    <property type="entry name" value="Thioredoxin-like_sf"/>
</dbReference>
<dbReference type="SUPFAM" id="SSF52833">
    <property type="entry name" value="Thioredoxin-like"/>
    <property type="match status" value="1"/>
</dbReference>
<comment type="similarity">
    <text evidence="1">Belongs to the glutaredoxin family. Monothiol subfamily.</text>
</comment>
<dbReference type="GO" id="GO:0051537">
    <property type="term" value="F:2 iron, 2 sulfur cluster binding"/>
    <property type="evidence" value="ECO:0007669"/>
    <property type="project" value="UniProtKB-KW"/>
</dbReference>
<evidence type="ECO:0000256" key="5">
    <source>
        <dbReference type="ARBA" id="ARBA00023014"/>
    </source>
</evidence>
<keyword evidence="5 7" id="KW-0411">Iron-sulfur</keyword>
<reference evidence="9" key="2">
    <citation type="submission" date="2025-09" db="UniProtKB">
        <authorList>
            <consortium name="Ensembl"/>
        </authorList>
    </citation>
    <scope>IDENTIFICATION</scope>
</reference>
<keyword evidence="3 7" id="KW-0479">Metal-binding</keyword>
<name>A0A3B4WZR5_SERLL</name>
<dbReference type="CDD" id="cd03028">
    <property type="entry name" value="GRX_PICOT_like"/>
    <property type="match status" value="1"/>
</dbReference>
<evidence type="ECO:0000256" key="7">
    <source>
        <dbReference type="PIRSR" id="PIRSR005894-2"/>
    </source>
</evidence>
<keyword evidence="10" id="KW-1185">Reference proteome</keyword>
<dbReference type="STRING" id="1841481.ENSSLDP00000008642"/>
<evidence type="ECO:0000313" key="10">
    <source>
        <dbReference type="Proteomes" id="UP000261360"/>
    </source>
</evidence>
<protein>
    <recommendedName>
        <fullName evidence="8">Glutaredoxin domain-containing protein</fullName>
    </recommendedName>
</protein>
<evidence type="ECO:0000256" key="3">
    <source>
        <dbReference type="ARBA" id="ARBA00022723"/>
    </source>
</evidence>
<dbReference type="PROSITE" id="PS51354">
    <property type="entry name" value="GLUTAREDOXIN_2"/>
    <property type="match status" value="1"/>
</dbReference>
<accession>A0A3B4WZR5</accession>
<dbReference type="Proteomes" id="UP000261360">
    <property type="component" value="Unplaced"/>
</dbReference>
<sequence length="84" mass="8989">MKGVPSAPMCGFSKQVVEVLKTQGVPFKGINVLADPDVREGVKEFSNWPTVPQLYIGGEFIGGCDITVELHQSGELEMPSSALP</sequence>
<feature type="domain" description="Glutaredoxin" evidence="8">
    <location>
        <begin position="7"/>
        <end position="61"/>
    </location>
</feature>
<dbReference type="GO" id="GO:0015036">
    <property type="term" value="F:disulfide oxidoreductase activity"/>
    <property type="evidence" value="ECO:0007669"/>
    <property type="project" value="InterPro"/>
</dbReference>
<evidence type="ECO:0000256" key="2">
    <source>
        <dbReference type="ARBA" id="ARBA00022714"/>
    </source>
</evidence>
<dbReference type="Gene3D" id="3.40.30.10">
    <property type="entry name" value="Glutaredoxin"/>
    <property type="match status" value="1"/>
</dbReference>
<organism evidence="9 10">
    <name type="scientific">Seriola lalandi dorsalis</name>
    <dbReference type="NCBI Taxonomy" id="1841481"/>
    <lineage>
        <taxon>Eukaryota</taxon>
        <taxon>Metazoa</taxon>
        <taxon>Chordata</taxon>
        <taxon>Craniata</taxon>
        <taxon>Vertebrata</taxon>
        <taxon>Euteleostomi</taxon>
        <taxon>Actinopterygii</taxon>
        <taxon>Neopterygii</taxon>
        <taxon>Teleostei</taxon>
        <taxon>Neoteleostei</taxon>
        <taxon>Acanthomorphata</taxon>
        <taxon>Carangaria</taxon>
        <taxon>Carangiformes</taxon>
        <taxon>Carangidae</taxon>
        <taxon>Seriola</taxon>
    </lineage>
</organism>
<dbReference type="PANTHER" id="PTHR10293">
    <property type="entry name" value="GLUTAREDOXIN FAMILY MEMBER"/>
    <property type="match status" value="1"/>
</dbReference>
<evidence type="ECO:0000259" key="8">
    <source>
        <dbReference type="Pfam" id="PF00462"/>
    </source>
</evidence>
<dbReference type="InterPro" id="IPR014025">
    <property type="entry name" value="Glutaredoxin_subgr"/>
</dbReference>
<proteinExistence type="inferred from homology"/>
<dbReference type="InterPro" id="IPR033658">
    <property type="entry name" value="GRX_PICOT-like"/>
</dbReference>
<reference evidence="9" key="1">
    <citation type="submission" date="2025-08" db="UniProtKB">
        <authorList>
            <consortium name="Ensembl"/>
        </authorList>
    </citation>
    <scope>IDENTIFICATION</scope>
</reference>
<dbReference type="PIRSF" id="PIRSF005894">
    <property type="entry name" value="Monothiol_GRX"/>
    <property type="match status" value="1"/>
</dbReference>
<dbReference type="InterPro" id="IPR002109">
    <property type="entry name" value="Glutaredoxin"/>
</dbReference>
<dbReference type="GO" id="GO:0005759">
    <property type="term" value="C:mitochondrial matrix"/>
    <property type="evidence" value="ECO:0007669"/>
    <property type="project" value="TreeGrafter"/>
</dbReference>
<evidence type="ECO:0000313" key="9">
    <source>
        <dbReference type="Ensembl" id="ENSSLDP00000008642.1"/>
    </source>
</evidence>
<keyword evidence="2 7" id="KW-0001">2Fe-2S</keyword>
<evidence type="ECO:0000256" key="6">
    <source>
        <dbReference type="ARBA" id="ARBA00023284"/>
    </source>
</evidence>
<evidence type="ECO:0000256" key="1">
    <source>
        <dbReference type="ARBA" id="ARBA00009630"/>
    </source>
</evidence>
<keyword evidence="6" id="KW-0676">Redox-active center</keyword>
<dbReference type="PANTHER" id="PTHR10293:SF16">
    <property type="entry name" value="GLUTAREDOXIN-RELATED PROTEIN 5, MITOCHONDRIAL"/>
    <property type="match status" value="1"/>
</dbReference>